<comment type="similarity">
    <text evidence="1">Belongs to the LysR transcriptional regulatory family.</text>
</comment>
<dbReference type="GO" id="GO:0005829">
    <property type="term" value="C:cytosol"/>
    <property type="evidence" value="ECO:0007669"/>
    <property type="project" value="TreeGrafter"/>
</dbReference>
<dbReference type="InterPro" id="IPR036390">
    <property type="entry name" value="WH_DNA-bd_sf"/>
</dbReference>
<dbReference type="Gene3D" id="1.10.10.10">
    <property type="entry name" value="Winged helix-like DNA-binding domain superfamily/Winged helix DNA-binding domain"/>
    <property type="match status" value="1"/>
</dbReference>
<dbReference type="EMBL" id="FWZX01000002">
    <property type="protein sequence ID" value="SMF00518.1"/>
    <property type="molecule type" value="Genomic_DNA"/>
</dbReference>
<evidence type="ECO:0000256" key="3">
    <source>
        <dbReference type="ARBA" id="ARBA00023125"/>
    </source>
</evidence>
<protein>
    <submittedName>
        <fullName evidence="6">Transcriptional regulator, LysR family</fullName>
    </submittedName>
</protein>
<evidence type="ECO:0000313" key="6">
    <source>
        <dbReference type="EMBL" id="SMF00518.1"/>
    </source>
</evidence>
<dbReference type="Pfam" id="PF00126">
    <property type="entry name" value="HTH_1"/>
    <property type="match status" value="1"/>
</dbReference>
<dbReference type="SUPFAM" id="SSF46785">
    <property type="entry name" value="Winged helix' DNA-binding domain"/>
    <property type="match status" value="1"/>
</dbReference>
<keyword evidence="4" id="KW-0804">Transcription</keyword>
<gene>
    <name evidence="6" type="ORF">SAMN05428998_102355</name>
</gene>
<dbReference type="InterPro" id="IPR050950">
    <property type="entry name" value="HTH-type_LysR_regulators"/>
</dbReference>
<accession>A0A1Y6B9U0</accession>
<evidence type="ECO:0000256" key="2">
    <source>
        <dbReference type="ARBA" id="ARBA00023015"/>
    </source>
</evidence>
<name>A0A1Y6B9U0_9PROT</name>
<evidence type="ECO:0000256" key="1">
    <source>
        <dbReference type="ARBA" id="ARBA00009437"/>
    </source>
</evidence>
<dbReference type="Proteomes" id="UP000192917">
    <property type="component" value="Unassembled WGS sequence"/>
</dbReference>
<evidence type="ECO:0000256" key="4">
    <source>
        <dbReference type="ARBA" id="ARBA00023163"/>
    </source>
</evidence>
<dbReference type="AlphaFoldDB" id="A0A1Y6B9U0"/>
<dbReference type="GO" id="GO:0003700">
    <property type="term" value="F:DNA-binding transcription factor activity"/>
    <property type="evidence" value="ECO:0007669"/>
    <property type="project" value="InterPro"/>
</dbReference>
<proteinExistence type="inferred from homology"/>
<dbReference type="InterPro" id="IPR005119">
    <property type="entry name" value="LysR_subst-bd"/>
</dbReference>
<evidence type="ECO:0000259" key="5">
    <source>
        <dbReference type="PROSITE" id="PS50931"/>
    </source>
</evidence>
<dbReference type="RefSeq" id="WP_085121422.1">
    <property type="nucleotide sequence ID" value="NZ_FWZX01000002.1"/>
</dbReference>
<dbReference type="InterPro" id="IPR036388">
    <property type="entry name" value="WH-like_DNA-bd_sf"/>
</dbReference>
<dbReference type="PRINTS" id="PR00039">
    <property type="entry name" value="HTHLYSR"/>
</dbReference>
<dbReference type="SUPFAM" id="SSF53850">
    <property type="entry name" value="Periplasmic binding protein-like II"/>
    <property type="match status" value="1"/>
</dbReference>
<keyword evidence="3" id="KW-0238">DNA-binding</keyword>
<feature type="domain" description="HTH lysR-type" evidence="5">
    <location>
        <begin position="4"/>
        <end position="61"/>
    </location>
</feature>
<dbReference type="Pfam" id="PF03466">
    <property type="entry name" value="LysR_substrate"/>
    <property type="match status" value="1"/>
</dbReference>
<evidence type="ECO:0000313" key="7">
    <source>
        <dbReference type="Proteomes" id="UP000192917"/>
    </source>
</evidence>
<reference evidence="6 7" key="1">
    <citation type="submission" date="2017-04" db="EMBL/GenBank/DDBJ databases">
        <authorList>
            <person name="Afonso C.L."/>
            <person name="Miller P.J."/>
            <person name="Scott M.A."/>
            <person name="Spackman E."/>
            <person name="Goraichik I."/>
            <person name="Dimitrov K.M."/>
            <person name="Suarez D.L."/>
            <person name="Swayne D.E."/>
        </authorList>
    </citation>
    <scope>NUCLEOTIDE SEQUENCE [LARGE SCALE GENOMIC DNA]</scope>
    <source>
        <strain evidence="6 7">USBA 355</strain>
    </source>
</reference>
<dbReference type="Gene3D" id="3.40.190.290">
    <property type="match status" value="1"/>
</dbReference>
<dbReference type="FunFam" id="1.10.10.10:FF:000001">
    <property type="entry name" value="LysR family transcriptional regulator"/>
    <property type="match status" value="1"/>
</dbReference>
<dbReference type="STRING" id="560819.SAMN05428998_102355"/>
<dbReference type="PROSITE" id="PS50931">
    <property type="entry name" value="HTH_LYSR"/>
    <property type="match status" value="1"/>
</dbReference>
<sequence length="299" mass="32792">MARPSYAQLRAFNAVARERSFSRAAAALGVTQPAVTAQIRSLEEAFRVRLFERTGQGVQLTALGQRLFEQTDAIREVEDRAAEILSASFALAAGEIRVAAGAPAPTMRLVAEFGRRYPGVRVTTTFGAWDEVVAAIRTREADIGILTEAPKERSIAALSYLRQRIVALVPEGHRLAAARQLSLRDLEREPVVFRTGQSLTQKTLERRLAELGLTVAPILLLETREAIYEAVAQGLGIGFMFDAASTRLDGVRRVAVRELPDSYSEDVFCLADHRGLRTHEAFFEMAASLGAALRDGARR</sequence>
<dbReference type="InterPro" id="IPR000847">
    <property type="entry name" value="LysR_HTH_N"/>
</dbReference>
<keyword evidence="2" id="KW-0805">Transcription regulation</keyword>
<dbReference type="PANTHER" id="PTHR30419">
    <property type="entry name" value="HTH-TYPE TRANSCRIPTIONAL REGULATOR YBHD"/>
    <property type="match status" value="1"/>
</dbReference>
<organism evidence="6 7">
    <name type="scientific">Tistlia consotensis USBA 355</name>
    <dbReference type="NCBI Taxonomy" id="560819"/>
    <lineage>
        <taxon>Bacteria</taxon>
        <taxon>Pseudomonadati</taxon>
        <taxon>Pseudomonadota</taxon>
        <taxon>Alphaproteobacteria</taxon>
        <taxon>Rhodospirillales</taxon>
        <taxon>Rhodovibrionaceae</taxon>
        <taxon>Tistlia</taxon>
    </lineage>
</organism>
<keyword evidence="7" id="KW-1185">Reference proteome</keyword>
<dbReference type="CDD" id="cd05466">
    <property type="entry name" value="PBP2_LTTR_substrate"/>
    <property type="match status" value="1"/>
</dbReference>
<dbReference type="GO" id="GO:0003677">
    <property type="term" value="F:DNA binding"/>
    <property type="evidence" value="ECO:0007669"/>
    <property type="project" value="UniProtKB-KW"/>
</dbReference>